<dbReference type="EMBL" id="QWDD01000004">
    <property type="protein sequence ID" value="RNJ47916.1"/>
    <property type="molecule type" value="Genomic_DNA"/>
</dbReference>
<gene>
    <name evidence="2" type="ORF">D1O30_20910</name>
</gene>
<accession>A0A3M9XJM5</accession>
<dbReference type="PANTHER" id="PTHR43640">
    <property type="entry name" value="OS07G0260300 PROTEIN"/>
    <property type="match status" value="1"/>
</dbReference>
<sequence length="186" mass="20364">MATTPTQIILDTPAIDFRLPATDGRTYTLDDIAGEKGTVIVFICNHCPYVKAVIDRLVADARVLMREGVGFATICSNDAATYAEDSFSNMKQFAQAHEFPFPYLHDETQSVARAYGAVCTPDFFGYDRDRKLKYRGRLDEGRTTPPPAGTRRELVEALRAIAITGVAPPGQTPSVGCSIKWKATQG</sequence>
<name>A0A3M9XJM5_9HYPH</name>
<evidence type="ECO:0000259" key="1">
    <source>
        <dbReference type="PROSITE" id="PS51352"/>
    </source>
</evidence>
<proteinExistence type="predicted"/>
<dbReference type="CDD" id="cd02969">
    <property type="entry name" value="PRX_like1"/>
    <property type="match status" value="1"/>
</dbReference>
<dbReference type="OrthoDB" id="9809746at2"/>
<dbReference type="PROSITE" id="PS51352">
    <property type="entry name" value="THIOREDOXIN_2"/>
    <property type="match status" value="1"/>
</dbReference>
<reference evidence="2 3" key="1">
    <citation type="submission" date="2018-08" db="EMBL/GenBank/DDBJ databases">
        <title>Genome sequence of Methylocystis hirsuta CSC1, a methanotroph able to accumulate PHAs.</title>
        <authorList>
            <person name="Bordel S."/>
            <person name="Rodriguez E."/>
            <person name="Gancedo J."/>
            <person name="Munoz R."/>
        </authorList>
    </citation>
    <scope>NUCLEOTIDE SEQUENCE [LARGE SCALE GENOMIC DNA]</scope>
    <source>
        <strain evidence="2 3">CSC1</strain>
    </source>
</reference>
<keyword evidence="3" id="KW-1185">Reference proteome</keyword>
<dbReference type="GO" id="GO:0016491">
    <property type="term" value="F:oxidoreductase activity"/>
    <property type="evidence" value="ECO:0007669"/>
    <property type="project" value="InterPro"/>
</dbReference>
<dbReference type="InterPro" id="IPR013766">
    <property type="entry name" value="Thioredoxin_domain"/>
</dbReference>
<protein>
    <submittedName>
        <fullName evidence="2">Thioredoxin family protein</fullName>
    </submittedName>
</protein>
<dbReference type="InterPro" id="IPR036249">
    <property type="entry name" value="Thioredoxin-like_sf"/>
</dbReference>
<dbReference type="RefSeq" id="WP_123178008.1">
    <property type="nucleotide sequence ID" value="NZ_QWDD01000004.1"/>
</dbReference>
<feature type="domain" description="Thioredoxin" evidence="1">
    <location>
        <begin position="8"/>
        <end position="160"/>
    </location>
</feature>
<dbReference type="InterPro" id="IPR047262">
    <property type="entry name" value="PRX-like1"/>
</dbReference>
<organism evidence="2 3">
    <name type="scientific">Methylocystis hirsuta</name>
    <dbReference type="NCBI Taxonomy" id="369798"/>
    <lineage>
        <taxon>Bacteria</taxon>
        <taxon>Pseudomonadati</taxon>
        <taxon>Pseudomonadota</taxon>
        <taxon>Alphaproteobacteria</taxon>
        <taxon>Hyphomicrobiales</taxon>
        <taxon>Methylocystaceae</taxon>
        <taxon>Methylocystis</taxon>
    </lineage>
</organism>
<dbReference type="GO" id="GO:0016209">
    <property type="term" value="F:antioxidant activity"/>
    <property type="evidence" value="ECO:0007669"/>
    <property type="project" value="InterPro"/>
</dbReference>
<dbReference type="Gene3D" id="3.40.30.10">
    <property type="entry name" value="Glutaredoxin"/>
    <property type="match status" value="1"/>
</dbReference>
<dbReference type="SUPFAM" id="SSF52833">
    <property type="entry name" value="Thioredoxin-like"/>
    <property type="match status" value="1"/>
</dbReference>
<dbReference type="Proteomes" id="UP000268623">
    <property type="component" value="Unassembled WGS sequence"/>
</dbReference>
<comment type="caution">
    <text evidence="2">The sequence shown here is derived from an EMBL/GenBank/DDBJ whole genome shotgun (WGS) entry which is preliminary data.</text>
</comment>
<dbReference type="AlphaFoldDB" id="A0A3M9XJM5"/>
<dbReference type="Pfam" id="PF00578">
    <property type="entry name" value="AhpC-TSA"/>
    <property type="match status" value="1"/>
</dbReference>
<evidence type="ECO:0000313" key="3">
    <source>
        <dbReference type="Proteomes" id="UP000268623"/>
    </source>
</evidence>
<evidence type="ECO:0000313" key="2">
    <source>
        <dbReference type="EMBL" id="RNJ47916.1"/>
    </source>
</evidence>
<dbReference type="PANTHER" id="PTHR43640:SF1">
    <property type="entry name" value="THIOREDOXIN-DEPENDENT PEROXIREDOXIN"/>
    <property type="match status" value="1"/>
</dbReference>
<dbReference type="InterPro" id="IPR000866">
    <property type="entry name" value="AhpC/TSA"/>
</dbReference>